<comment type="caution">
    <text evidence="1">The sequence shown here is derived from an EMBL/GenBank/DDBJ whole genome shotgun (WGS) entry which is preliminary data.</text>
</comment>
<sequence length="50" mass="5792">MWISGFTDIRLFGSNNWISEIDPNFKIFLIKSNNSSNKIIIIIPLHDKSI</sequence>
<evidence type="ECO:0000313" key="2">
    <source>
        <dbReference type="Proteomes" id="UP001163603"/>
    </source>
</evidence>
<reference evidence="2" key="1">
    <citation type="journal article" date="2023" name="G3 (Bethesda)">
        <title>Genome assembly and association tests identify interacting loci associated with vigor, precocity, and sex in interspecific pistachio rootstocks.</title>
        <authorList>
            <person name="Palmer W."/>
            <person name="Jacygrad E."/>
            <person name="Sagayaradj S."/>
            <person name="Cavanaugh K."/>
            <person name="Han R."/>
            <person name="Bertier L."/>
            <person name="Beede B."/>
            <person name="Kafkas S."/>
            <person name="Golino D."/>
            <person name="Preece J."/>
            <person name="Michelmore R."/>
        </authorList>
    </citation>
    <scope>NUCLEOTIDE SEQUENCE [LARGE SCALE GENOMIC DNA]</scope>
</reference>
<organism evidence="1 2">
    <name type="scientific">Pistacia integerrima</name>
    <dbReference type="NCBI Taxonomy" id="434235"/>
    <lineage>
        <taxon>Eukaryota</taxon>
        <taxon>Viridiplantae</taxon>
        <taxon>Streptophyta</taxon>
        <taxon>Embryophyta</taxon>
        <taxon>Tracheophyta</taxon>
        <taxon>Spermatophyta</taxon>
        <taxon>Magnoliopsida</taxon>
        <taxon>eudicotyledons</taxon>
        <taxon>Gunneridae</taxon>
        <taxon>Pentapetalae</taxon>
        <taxon>rosids</taxon>
        <taxon>malvids</taxon>
        <taxon>Sapindales</taxon>
        <taxon>Anacardiaceae</taxon>
        <taxon>Pistacia</taxon>
    </lineage>
</organism>
<accession>A0ACC0XRU7</accession>
<dbReference type="Proteomes" id="UP001163603">
    <property type="component" value="Chromosome 11"/>
</dbReference>
<evidence type="ECO:0000313" key="1">
    <source>
        <dbReference type="EMBL" id="KAJ0021269.1"/>
    </source>
</evidence>
<dbReference type="EMBL" id="CM047746">
    <property type="protein sequence ID" value="KAJ0021269.1"/>
    <property type="molecule type" value="Genomic_DNA"/>
</dbReference>
<proteinExistence type="predicted"/>
<keyword evidence="2" id="KW-1185">Reference proteome</keyword>
<gene>
    <name evidence="1" type="ORF">Pint_31969</name>
</gene>
<name>A0ACC0XRU7_9ROSI</name>
<protein>
    <submittedName>
        <fullName evidence="1">Uncharacterized protein</fullName>
    </submittedName>
</protein>